<dbReference type="SUPFAM" id="SSF55347">
    <property type="entry name" value="Glyceraldehyde-3-phosphate dehydrogenase-like, C-terminal domain"/>
    <property type="match status" value="1"/>
</dbReference>
<evidence type="ECO:0000256" key="1">
    <source>
        <dbReference type="ARBA" id="ARBA00023002"/>
    </source>
</evidence>
<dbReference type="EMBL" id="CP013979">
    <property type="protein sequence ID" value="ANJ25914.1"/>
    <property type="molecule type" value="Genomic_DNA"/>
</dbReference>
<dbReference type="Gene3D" id="3.40.50.720">
    <property type="entry name" value="NAD(P)-binding Rossmann-like Domain"/>
    <property type="match status" value="1"/>
</dbReference>
<dbReference type="KEGG" id="agy:ATC03_03315"/>
<keyword evidence="2" id="KW-0520">NAD</keyword>
<dbReference type="InterPro" id="IPR055170">
    <property type="entry name" value="GFO_IDH_MocA-like_dom"/>
</dbReference>
<dbReference type="RefSeq" id="WP_067873072.1">
    <property type="nucleotide sequence ID" value="NZ_CP013979.1"/>
</dbReference>
<protein>
    <submittedName>
        <fullName evidence="5">Uncharacterized protein</fullName>
    </submittedName>
</protein>
<evidence type="ECO:0000256" key="2">
    <source>
        <dbReference type="ARBA" id="ARBA00023027"/>
    </source>
</evidence>
<feature type="domain" description="GFO/IDH/MocA-like oxidoreductase" evidence="4">
    <location>
        <begin position="133"/>
        <end position="262"/>
    </location>
</feature>
<dbReference type="SUPFAM" id="SSF51735">
    <property type="entry name" value="NAD(P)-binding Rossmann-fold domains"/>
    <property type="match status" value="1"/>
</dbReference>
<name>A0A191WCK5_9MICO</name>
<dbReference type="InterPro" id="IPR050463">
    <property type="entry name" value="Gfo/Idh/MocA_oxidrdct_glycsds"/>
</dbReference>
<evidence type="ECO:0000313" key="5">
    <source>
        <dbReference type="EMBL" id="ANJ25914.1"/>
    </source>
</evidence>
<organism evidence="5 6">
    <name type="scientific">Agromyces aureus</name>
    <dbReference type="NCBI Taxonomy" id="453304"/>
    <lineage>
        <taxon>Bacteria</taxon>
        <taxon>Bacillati</taxon>
        <taxon>Actinomycetota</taxon>
        <taxon>Actinomycetes</taxon>
        <taxon>Micrococcales</taxon>
        <taxon>Microbacteriaceae</taxon>
        <taxon>Agromyces</taxon>
    </lineage>
</organism>
<sequence>MSVAPLRVGIAGIHGHGASHVVTALGLARTGRIVLAAVADHRPPEAAIEGAVVHADALDMIEREPLDIVVLSTPMHTHLPLALAAMQAGAHVLLEKPPTPTLADFERLVAASDTTGRAVQVGFQSLGSSAIGAVRDLVGAGVVGEPLGYGALGTWSRTEQYWRRAAWAGRRTLDGVPVVDGAVTNPLAHAVATSLAVAGATTTTDVADVRLDLHRANDIEADDTSSLIVELANGSRVAGALSLTASARSEPCVVVRGTEARLVHWYTQDLVQVFRPGSAVPATTSHGRTGLLENLVDHVQHGAPLLVPIAATGAFMRVLEAVRTGEPAHPIDARFVDRVTDAAGDRRVVHDLEAWSERVVLEGRTFRELGAPWALDVAPLG</sequence>
<dbReference type="Pfam" id="PF01408">
    <property type="entry name" value="GFO_IDH_MocA"/>
    <property type="match status" value="1"/>
</dbReference>
<dbReference type="Pfam" id="PF22725">
    <property type="entry name" value="GFO_IDH_MocA_C3"/>
    <property type="match status" value="1"/>
</dbReference>
<dbReference type="InterPro" id="IPR000683">
    <property type="entry name" value="Gfo/Idh/MocA-like_OxRdtase_N"/>
</dbReference>
<dbReference type="PANTHER" id="PTHR43818:SF11">
    <property type="entry name" value="BCDNA.GH03377"/>
    <property type="match status" value="1"/>
</dbReference>
<keyword evidence="6" id="KW-1185">Reference proteome</keyword>
<dbReference type="Proteomes" id="UP000078437">
    <property type="component" value="Chromosome"/>
</dbReference>
<evidence type="ECO:0000259" key="3">
    <source>
        <dbReference type="Pfam" id="PF01408"/>
    </source>
</evidence>
<dbReference type="AlphaFoldDB" id="A0A191WCK5"/>
<reference evidence="6" key="2">
    <citation type="submission" date="2016-01" db="EMBL/GenBank/DDBJ databases">
        <title>Complete genome sequence of Agromyces aureus AR33T and comparison with related organisms.</title>
        <authorList>
            <person name="Corretto E."/>
            <person name="Antonielli L."/>
            <person name="Sessitsch A."/>
            <person name="Brader G."/>
        </authorList>
    </citation>
    <scope>NUCLEOTIDE SEQUENCE [LARGE SCALE GENOMIC DNA]</scope>
    <source>
        <strain evidence="6">AR33</strain>
    </source>
</reference>
<dbReference type="InterPro" id="IPR036291">
    <property type="entry name" value="NAD(P)-bd_dom_sf"/>
</dbReference>
<evidence type="ECO:0000313" key="6">
    <source>
        <dbReference type="Proteomes" id="UP000078437"/>
    </source>
</evidence>
<feature type="domain" description="Gfo/Idh/MocA-like oxidoreductase N-terminal" evidence="3">
    <location>
        <begin position="6"/>
        <end position="123"/>
    </location>
</feature>
<dbReference type="OrthoDB" id="9812981at2"/>
<proteinExistence type="predicted"/>
<keyword evidence="1" id="KW-0560">Oxidoreductase</keyword>
<accession>A0A191WCK5</accession>
<dbReference type="GO" id="GO:0016491">
    <property type="term" value="F:oxidoreductase activity"/>
    <property type="evidence" value="ECO:0007669"/>
    <property type="project" value="UniProtKB-KW"/>
</dbReference>
<dbReference type="PANTHER" id="PTHR43818">
    <property type="entry name" value="BCDNA.GH03377"/>
    <property type="match status" value="1"/>
</dbReference>
<reference evidence="5 6" key="1">
    <citation type="journal article" date="2016" name="Int. J. Syst. Evol. Microbiol.">
        <title>Agromyces aureus sp. nov., isolated from the rhizosphere of Salix caprea L. grown in a heavy-metal-contaminated soil.</title>
        <authorList>
            <person name="Corretto E."/>
            <person name="Antonielli L."/>
            <person name="Sessitsch A."/>
            <person name="Compant S."/>
            <person name="Gorfer M."/>
            <person name="Kuffner M."/>
            <person name="Brader G."/>
        </authorList>
    </citation>
    <scope>NUCLEOTIDE SEQUENCE [LARGE SCALE GENOMIC DNA]</scope>
    <source>
        <strain evidence="5 6">AR33</strain>
    </source>
</reference>
<dbReference type="STRING" id="453304.ATC03_03315"/>
<gene>
    <name evidence="5" type="ORF">ATC03_03315</name>
</gene>
<dbReference type="GO" id="GO:0000166">
    <property type="term" value="F:nucleotide binding"/>
    <property type="evidence" value="ECO:0007669"/>
    <property type="project" value="InterPro"/>
</dbReference>
<dbReference type="Gene3D" id="3.30.360.10">
    <property type="entry name" value="Dihydrodipicolinate Reductase, domain 2"/>
    <property type="match status" value="1"/>
</dbReference>
<evidence type="ECO:0000259" key="4">
    <source>
        <dbReference type="Pfam" id="PF22725"/>
    </source>
</evidence>